<feature type="active site" description="Nucleophile; cysteine thiosulfonate intermediate" evidence="4">
    <location>
        <position position="222"/>
    </location>
</feature>
<comment type="catalytic activity">
    <reaction evidence="4">
        <text>[thioredoxin]-disulfide + sulfite + AMP + 2 H(+) = adenosine 5'-phosphosulfate + [thioredoxin]-dithiol</text>
        <dbReference type="Rhea" id="RHEA:21976"/>
        <dbReference type="Rhea" id="RHEA-COMP:10698"/>
        <dbReference type="Rhea" id="RHEA-COMP:10700"/>
        <dbReference type="ChEBI" id="CHEBI:15378"/>
        <dbReference type="ChEBI" id="CHEBI:17359"/>
        <dbReference type="ChEBI" id="CHEBI:29950"/>
        <dbReference type="ChEBI" id="CHEBI:50058"/>
        <dbReference type="ChEBI" id="CHEBI:58243"/>
        <dbReference type="ChEBI" id="CHEBI:456215"/>
        <dbReference type="EC" id="1.8.4.10"/>
    </reaction>
</comment>
<feature type="binding site" evidence="4">
    <location>
        <position position="113"/>
    </location>
    <ligand>
        <name>[4Fe-4S] cluster</name>
        <dbReference type="ChEBI" id="CHEBI:49883"/>
    </ligand>
</feature>
<name>G8TZN1_SULAD</name>
<dbReference type="PANTHER" id="PTHR46509">
    <property type="entry name" value="PHOSPHOADENOSINE PHOSPHOSULFATE REDUCTASE"/>
    <property type="match status" value="1"/>
</dbReference>
<reference evidence="7" key="1">
    <citation type="submission" date="2011-12" db="EMBL/GenBank/DDBJ databases">
        <title>The complete genome of chromosome of Sulfobacillus acidophilus DSM 10332.</title>
        <authorList>
            <person name="Lucas S."/>
            <person name="Han J."/>
            <person name="Lapidus A."/>
            <person name="Bruce D."/>
            <person name="Goodwin L."/>
            <person name="Pitluck S."/>
            <person name="Peters L."/>
            <person name="Kyrpides N."/>
            <person name="Mavromatis K."/>
            <person name="Ivanova N."/>
            <person name="Mikhailova N."/>
            <person name="Chertkov O."/>
            <person name="Saunders E."/>
            <person name="Detter J.C."/>
            <person name="Tapia R."/>
            <person name="Han C."/>
            <person name="Land M."/>
            <person name="Hauser L."/>
            <person name="Markowitz V."/>
            <person name="Cheng J.-F."/>
            <person name="Hugenholtz P."/>
            <person name="Woyke T."/>
            <person name="Wu D."/>
            <person name="Pukall R."/>
            <person name="Gehrich-Schroeter G."/>
            <person name="Schneider S."/>
            <person name="Klenk H.-P."/>
            <person name="Eisen J.A."/>
        </authorList>
    </citation>
    <scope>NUCLEOTIDE SEQUENCE [LARGE SCALE GENOMIC DNA]</scope>
    <source>
        <strain evidence="7">ATCC 700253 / DSM 10332 / NAL</strain>
    </source>
</reference>
<keyword evidence="4" id="KW-0408">Iron</keyword>
<dbReference type="EMBL" id="CP003179">
    <property type="protein sequence ID" value="AEW06361.1"/>
    <property type="molecule type" value="Genomic_DNA"/>
</dbReference>
<evidence type="ECO:0000313" key="7">
    <source>
        <dbReference type="Proteomes" id="UP000005439"/>
    </source>
</evidence>
<sequence>MGESLELTSRQMESWSASDIVLWALDHYGDGLWLASSFGAEDMVLIDLMCQKTPHPHIFTLDTGLLFPETYDLIKTVEERYRVSITRVVPELTLEEQKARFQDALWQQNPDLCCQLRKVMPLERFLQDKKAWITGIRRDQTTVRAASPIVGWDTRFQLVKINPLARWTYRDVFRYLVAHQVPYNPLHDQGYPSIGCVPCTRAIRPGEALRDGRWAEKEKTECGLHQ</sequence>
<dbReference type="SUPFAM" id="SSF52402">
    <property type="entry name" value="Adenine nucleotide alpha hydrolases-like"/>
    <property type="match status" value="1"/>
</dbReference>
<keyword evidence="4" id="KW-0963">Cytoplasm</keyword>
<proteinExistence type="inferred from homology"/>
<evidence type="ECO:0000259" key="5">
    <source>
        <dbReference type="Pfam" id="PF01507"/>
    </source>
</evidence>
<dbReference type="HOGENOM" id="CLU_044089_2_0_9"/>
<comment type="similarity">
    <text evidence="1 4">Belongs to the PAPS reductase family. CysH subfamily.</text>
</comment>
<comment type="pathway">
    <text evidence="3 4">Sulfur metabolism; hydrogen sulfide biosynthesis; sulfite from sulfate.</text>
</comment>
<keyword evidence="2 4" id="KW-0560">Oxidoreductase</keyword>
<evidence type="ECO:0000256" key="1">
    <source>
        <dbReference type="ARBA" id="ARBA00009732"/>
    </source>
</evidence>
<dbReference type="CDD" id="cd23945">
    <property type="entry name" value="PAPS_reductase"/>
    <property type="match status" value="1"/>
</dbReference>
<organism evidence="6 7">
    <name type="scientific">Sulfobacillus acidophilus (strain ATCC 700253 / DSM 10332 / NAL)</name>
    <dbReference type="NCBI Taxonomy" id="679936"/>
    <lineage>
        <taxon>Bacteria</taxon>
        <taxon>Bacillati</taxon>
        <taxon>Bacillota</taxon>
        <taxon>Clostridia</taxon>
        <taxon>Eubacteriales</taxon>
        <taxon>Clostridiales Family XVII. Incertae Sedis</taxon>
        <taxon>Sulfobacillus</taxon>
    </lineage>
</organism>
<keyword evidence="7" id="KW-1185">Reference proteome</keyword>
<feature type="binding site" evidence="4">
    <location>
        <position position="199"/>
    </location>
    <ligand>
        <name>[4Fe-4S] cluster</name>
        <dbReference type="ChEBI" id="CHEBI:49883"/>
    </ligand>
</feature>
<keyword evidence="4" id="KW-0479">Metal-binding</keyword>
<evidence type="ECO:0000256" key="2">
    <source>
        <dbReference type="ARBA" id="ARBA00023002"/>
    </source>
</evidence>
<dbReference type="GO" id="GO:0070814">
    <property type="term" value="P:hydrogen sulfide biosynthetic process"/>
    <property type="evidence" value="ECO:0007669"/>
    <property type="project" value="UniProtKB-UniRule"/>
</dbReference>
<gene>
    <name evidence="4" type="primary">cysH</name>
    <name evidence="6" type="ordered locus">Sulac_2900</name>
</gene>
<dbReference type="GO" id="GO:0046872">
    <property type="term" value="F:metal ion binding"/>
    <property type="evidence" value="ECO:0007669"/>
    <property type="project" value="UniProtKB-KW"/>
</dbReference>
<feature type="domain" description="Phosphoadenosine phosphosulphate reductase" evidence="5">
    <location>
        <begin position="32"/>
        <end position="202"/>
    </location>
</feature>
<dbReference type="AlphaFoldDB" id="G8TZN1"/>
<evidence type="ECO:0000313" key="6">
    <source>
        <dbReference type="EMBL" id="AEW06361.1"/>
    </source>
</evidence>
<dbReference type="PATRIC" id="fig|679936.5.peg.2995"/>
<feature type="binding site" evidence="4">
    <location>
        <position position="114"/>
    </location>
    <ligand>
        <name>[4Fe-4S] cluster</name>
        <dbReference type="ChEBI" id="CHEBI:49883"/>
    </ligand>
</feature>
<dbReference type="GO" id="GO:0004604">
    <property type="term" value="F:phosphoadenylyl-sulfate reductase (thioredoxin) activity"/>
    <property type="evidence" value="ECO:0007669"/>
    <property type="project" value="UniProtKB-UniRule"/>
</dbReference>
<dbReference type="InterPro" id="IPR002500">
    <property type="entry name" value="PAPS_reduct_dom"/>
</dbReference>
<dbReference type="NCBIfam" id="NF002537">
    <property type="entry name" value="PRK02090.1"/>
    <property type="match status" value="1"/>
</dbReference>
<dbReference type="InterPro" id="IPR004511">
    <property type="entry name" value="PAPS/APS_Rdtase"/>
</dbReference>
<dbReference type="GO" id="GO:0019379">
    <property type="term" value="P:sulfate assimilation, phosphoadenylyl sulfate reduction by phosphoadenylyl-sulfate reductase (thioredoxin)"/>
    <property type="evidence" value="ECO:0007669"/>
    <property type="project" value="UniProtKB-UniRule"/>
</dbReference>
<accession>G8TZN1</accession>
<dbReference type="GO" id="GO:0043866">
    <property type="term" value="F:adenylyl-sulfate reductase (thioredoxin) activity"/>
    <property type="evidence" value="ECO:0007669"/>
    <property type="project" value="UniProtKB-EC"/>
</dbReference>
<reference evidence="6 7" key="2">
    <citation type="journal article" date="2012" name="Stand. Genomic Sci.">
        <title>Complete genome sequence of the moderately thermophilic mineral-sulfide-oxidizing firmicute Sulfobacillus acidophilus type strain (NAL(T)).</title>
        <authorList>
            <person name="Anderson I."/>
            <person name="Chertkov O."/>
            <person name="Chen A."/>
            <person name="Saunders E."/>
            <person name="Lapidus A."/>
            <person name="Nolan M."/>
            <person name="Lucas S."/>
            <person name="Hammon N."/>
            <person name="Deshpande S."/>
            <person name="Cheng J.F."/>
            <person name="Han C."/>
            <person name="Tapia R."/>
            <person name="Goodwin L.A."/>
            <person name="Pitluck S."/>
            <person name="Liolios K."/>
            <person name="Pagani I."/>
            <person name="Ivanova N."/>
            <person name="Mikhailova N."/>
            <person name="Pati A."/>
            <person name="Palaniappan K."/>
            <person name="Land M."/>
            <person name="Pan C."/>
            <person name="Rohde M."/>
            <person name="Pukall R."/>
            <person name="Goker M."/>
            <person name="Detter J.C."/>
            <person name="Woyke T."/>
            <person name="Bristow J."/>
            <person name="Eisen J.A."/>
            <person name="Markowitz V."/>
            <person name="Hugenholtz P."/>
            <person name="Kyrpides N.C."/>
            <person name="Klenk H.P."/>
            <person name="Mavromatis K."/>
        </authorList>
    </citation>
    <scope>NUCLEOTIDE SEQUENCE [LARGE SCALE GENOMIC DNA]</scope>
    <source>
        <strain evidence="7">ATCC 700253 / DSM 10332 / NAL</strain>
    </source>
</reference>
<dbReference type="EC" id="1.8.4.10" evidence="4"/>
<dbReference type="GO" id="GO:0005737">
    <property type="term" value="C:cytoplasm"/>
    <property type="evidence" value="ECO:0007669"/>
    <property type="project" value="UniProtKB-SubCell"/>
</dbReference>
<dbReference type="NCBIfam" id="TIGR00434">
    <property type="entry name" value="cysH"/>
    <property type="match status" value="1"/>
</dbReference>
<protein>
    <recommendedName>
        <fullName evidence="4">Adenosine 5'-phosphosulfate reductase</fullName>
        <shortName evidence="4">APS reductase</shortName>
        <ecNumber evidence="4">1.8.4.10</ecNumber>
    </recommendedName>
    <alternativeName>
        <fullName evidence="4">5'-adenylylsulfate reductase</fullName>
    </alternativeName>
    <alternativeName>
        <fullName evidence="4">Thioredoxin-dependent 5'-adenylylsulfate reductase</fullName>
    </alternativeName>
</protein>
<evidence type="ECO:0000256" key="3">
    <source>
        <dbReference type="ARBA" id="ARBA00024327"/>
    </source>
</evidence>
<comment type="cofactor">
    <cofactor evidence="4">
        <name>[4Fe-4S] cluster</name>
        <dbReference type="ChEBI" id="CHEBI:49883"/>
    </cofactor>
    <text evidence="4">Binds 1 [4Fe-4S] cluster per subunit.</text>
</comment>
<dbReference type="PANTHER" id="PTHR46509:SF1">
    <property type="entry name" value="PHOSPHOADENOSINE PHOSPHOSULFATE REDUCTASE"/>
    <property type="match status" value="1"/>
</dbReference>
<evidence type="ECO:0000256" key="4">
    <source>
        <dbReference type="HAMAP-Rule" id="MF_00063"/>
    </source>
</evidence>
<dbReference type="HAMAP" id="MF_00063">
    <property type="entry name" value="CysH"/>
    <property type="match status" value="1"/>
</dbReference>
<dbReference type="Pfam" id="PF01507">
    <property type="entry name" value="PAPS_reduct"/>
    <property type="match status" value="1"/>
</dbReference>
<dbReference type="STRING" id="679936.Sulac_2900"/>
<keyword evidence="4" id="KW-0411">Iron-sulfur</keyword>
<dbReference type="GO" id="GO:0051539">
    <property type="term" value="F:4 iron, 4 sulfur cluster binding"/>
    <property type="evidence" value="ECO:0007669"/>
    <property type="project" value="UniProtKB-UniRule"/>
</dbReference>
<dbReference type="KEGG" id="sap:Sulac_2900"/>
<comment type="function">
    <text evidence="4">Catalyzes the formation of sulfite from adenosine 5'-phosphosulfate (APS) using thioredoxin as an electron donor.</text>
</comment>
<dbReference type="Proteomes" id="UP000005439">
    <property type="component" value="Chromosome"/>
</dbReference>
<dbReference type="PIRSF" id="PIRSF000857">
    <property type="entry name" value="PAPS_reductase"/>
    <property type="match status" value="1"/>
</dbReference>
<feature type="binding site" evidence="4">
    <location>
        <position position="196"/>
    </location>
    <ligand>
        <name>[4Fe-4S] cluster</name>
        <dbReference type="ChEBI" id="CHEBI:49883"/>
    </ligand>
</feature>
<comment type="subcellular location">
    <subcellularLocation>
        <location evidence="4">Cytoplasm</location>
    </subcellularLocation>
</comment>
<dbReference type="InterPro" id="IPR014729">
    <property type="entry name" value="Rossmann-like_a/b/a_fold"/>
</dbReference>
<dbReference type="Gene3D" id="3.40.50.620">
    <property type="entry name" value="HUPs"/>
    <property type="match status" value="1"/>
</dbReference>